<dbReference type="EMBL" id="BSYO01000019">
    <property type="protein sequence ID" value="GMH18302.1"/>
    <property type="molecule type" value="Genomic_DNA"/>
</dbReference>
<evidence type="ECO:0000313" key="3">
    <source>
        <dbReference type="Proteomes" id="UP001279734"/>
    </source>
</evidence>
<keyword evidence="3" id="KW-1185">Reference proteome</keyword>
<dbReference type="Proteomes" id="UP001279734">
    <property type="component" value="Unassembled WGS sequence"/>
</dbReference>
<comment type="caution">
    <text evidence="2">The sequence shown here is derived from an EMBL/GenBank/DDBJ whole genome shotgun (WGS) entry which is preliminary data.</text>
</comment>
<name>A0AAD3SXF5_NEPGR</name>
<accession>A0AAD3SXF5</accession>
<sequence length="298" mass="32612">MIQSSSTTSSTDSGVPLLERMSGINKLTEKTVLPSSVSVSTVQGVEEPTDPTSNVQMVSAPTAQGVEEVTDPTSNVQMLDRNTGFEAAIFGGLPSLSEICNEPTIEEASNILMIGGSSQSTHIQDRTQGIITAYDVSSEDVPIPSTNLDEIRTQSVVDPPCPKKETCFPEVPVSNPTGVQDRVCPEWLNTPASSSHPSPGSHSDRPNTPVSRMSLNEISLRARFMQDEKLNEIIKIGIHQRRLWIGQLQREVRSLSQNQVDLKILEEMKNKMEIAVAKAQQYKDQNIILESDLQKNEG</sequence>
<evidence type="ECO:0000313" key="2">
    <source>
        <dbReference type="EMBL" id="GMH18302.1"/>
    </source>
</evidence>
<dbReference type="AlphaFoldDB" id="A0AAD3SXF5"/>
<proteinExistence type="predicted"/>
<feature type="region of interest" description="Disordered" evidence="1">
    <location>
        <begin position="182"/>
        <end position="211"/>
    </location>
</feature>
<gene>
    <name evidence="2" type="ORF">Nepgr_020143</name>
</gene>
<organism evidence="2 3">
    <name type="scientific">Nepenthes gracilis</name>
    <name type="common">Slender pitcher plant</name>
    <dbReference type="NCBI Taxonomy" id="150966"/>
    <lineage>
        <taxon>Eukaryota</taxon>
        <taxon>Viridiplantae</taxon>
        <taxon>Streptophyta</taxon>
        <taxon>Embryophyta</taxon>
        <taxon>Tracheophyta</taxon>
        <taxon>Spermatophyta</taxon>
        <taxon>Magnoliopsida</taxon>
        <taxon>eudicotyledons</taxon>
        <taxon>Gunneridae</taxon>
        <taxon>Pentapetalae</taxon>
        <taxon>Caryophyllales</taxon>
        <taxon>Nepenthaceae</taxon>
        <taxon>Nepenthes</taxon>
    </lineage>
</organism>
<protein>
    <submittedName>
        <fullName evidence="2">Uncharacterized protein</fullName>
    </submittedName>
</protein>
<evidence type="ECO:0000256" key="1">
    <source>
        <dbReference type="SAM" id="MobiDB-lite"/>
    </source>
</evidence>
<reference evidence="2" key="1">
    <citation type="submission" date="2023-05" db="EMBL/GenBank/DDBJ databases">
        <title>Nepenthes gracilis genome sequencing.</title>
        <authorList>
            <person name="Fukushima K."/>
        </authorList>
    </citation>
    <scope>NUCLEOTIDE SEQUENCE</scope>
    <source>
        <strain evidence="2">SING2019-196</strain>
    </source>
</reference>